<evidence type="ECO:0000256" key="1">
    <source>
        <dbReference type="SAM" id="MobiDB-lite"/>
    </source>
</evidence>
<reference evidence="2" key="1">
    <citation type="submission" date="2021-04" db="EMBL/GenBank/DDBJ databases">
        <authorList>
            <person name="Chebbi M.A.C M."/>
        </authorList>
    </citation>
    <scope>NUCLEOTIDE SEQUENCE</scope>
</reference>
<dbReference type="EMBL" id="CAJNRD030001116">
    <property type="protein sequence ID" value="CAG5074988.1"/>
    <property type="molecule type" value="Genomic_DNA"/>
</dbReference>
<feature type="region of interest" description="Disordered" evidence="1">
    <location>
        <begin position="78"/>
        <end position="132"/>
    </location>
</feature>
<comment type="caution">
    <text evidence="2">The sequence shown here is derived from an EMBL/GenBank/DDBJ whole genome shotgun (WGS) entry which is preliminary data.</text>
</comment>
<dbReference type="AlphaFoldDB" id="A0A8J2EA51"/>
<dbReference type="Proteomes" id="UP000786811">
    <property type="component" value="Unassembled WGS sequence"/>
</dbReference>
<protein>
    <submittedName>
        <fullName evidence="2">Uncharacterized protein</fullName>
    </submittedName>
</protein>
<proteinExistence type="predicted"/>
<evidence type="ECO:0000313" key="3">
    <source>
        <dbReference type="Proteomes" id="UP000786811"/>
    </source>
</evidence>
<gene>
    <name evidence="2" type="ORF">HICCMSTLAB_LOCUS1199</name>
</gene>
<accession>A0A8J2EA51</accession>
<evidence type="ECO:0000313" key="2">
    <source>
        <dbReference type="EMBL" id="CAG5074988.1"/>
    </source>
</evidence>
<keyword evidence="3" id="KW-1185">Reference proteome</keyword>
<organism evidence="2 3">
    <name type="scientific">Cotesia congregata</name>
    <name type="common">Parasitoid wasp</name>
    <name type="synonym">Apanteles congregatus</name>
    <dbReference type="NCBI Taxonomy" id="51543"/>
    <lineage>
        <taxon>Eukaryota</taxon>
        <taxon>Metazoa</taxon>
        <taxon>Ecdysozoa</taxon>
        <taxon>Arthropoda</taxon>
        <taxon>Hexapoda</taxon>
        <taxon>Insecta</taxon>
        <taxon>Pterygota</taxon>
        <taxon>Neoptera</taxon>
        <taxon>Endopterygota</taxon>
        <taxon>Hymenoptera</taxon>
        <taxon>Apocrita</taxon>
        <taxon>Ichneumonoidea</taxon>
        <taxon>Braconidae</taxon>
        <taxon>Microgastrinae</taxon>
        <taxon>Cotesia</taxon>
    </lineage>
</organism>
<feature type="compositionally biased region" description="Polar residues" evidence="1">
    <location>
        <begin position="101"/>
        <end position="112"/>
    </location>
</feature>
<name>A0A8J2EA51_COTCN</name>
<sequence>MRTSWPSQSRAPAALIINLSVFCLLITGNVPDWSFYATELTNLLSSSSDSRLIASVIFKVWPTKPGIFVLAPSVPTNYQNNADQADPPVACSAYRTRPKTETSTQDPSTEPPASQDVPSLGDGGLDNFNNSDTRPMLSYSMLMQLYRRNYDEAQKNISQ</sequence>